<dbReference type="InterPro" id="IPR050882">
    <property type="entry name" value="Prepilin_peptidase/N-MTase"/>
</dbReference>
<comment type="subcellular location">
    <subcellularLocation>
        <location evidence="1">Cell membrane</location>
        <topology evidence="1">Multi-pass membrane protein</topology>
    </subcellularLocation>
</comment>
<dbReference type="Proteomes" id="UP000294641">
    <property type="component" value="Unassembled WGS sequence"/>
</dbReference>
<protein>
    <submittedName>
        <fullName evidence="10">Leader peptidase pppA</fullName>
    </submittedName>
    <submittedName>
        <fullName evidence="11">Type 4 prepilin peptidase 1</fullName>
    </submittedName>
</protein>
<dbReference type="Proteomes" id="UP000254330">
    <property type="component" value="Unassembled WGS sequence"/>
</dbReference>
<dbReference type="RefSeq" id="WP_109348290.1">
    <property type="nucleotide sequence ID" value="NZ_BJUE01000001.1"/>
</dbReference>
<dbReference type="GO" id="GO:0006465">
    <property type="term" value="P:signal peptide processing"/>
    <property type="evidence" value="ECO:0007669"/>
    <property type="project" value="TreeGrafter"/>
</dbReference>
<evidence type="ECO:0000313" key="11">
    <source>
        <dbReference type="EMBL" id="TDR44256.1"/>
    </source>
</evidence>
<feature type="transmembrane region" description="Helical" evidence="7">
    <location>
        <begin position="127"/>
        <end position="144"/>
    </location>
</feature>
<evidence type="ECO:0000256" key="6">
    <source>
        <dbReference type="ARBA" id="ARBA00023136"/>
    </source>
</evidence>
<comment type="caution">
    <text evidence="10">The sequence shown here is derived from an EMBL/GenBank/DDBJ whole genome shotgun (WGS) entry which is preliminary data.</text>
</comment>
<feature type="domain" description="Prepilin peptidase A24 N-terminal" evidence="9">
    <location>
        <begin position="11"/>
        <end position="94"/>
    </location>
</feature>
<dbReference type="InterPro" id="IPR000045">
    <property type="entry name" value="Prepilin_IV_endopep_pep"/>
</dbReference>
<evidence type="ECO:0000256" key="1">
    <source>
        <dbReference type="ARBA" id="ARBA00004651"/>
    </source>
</evidence>
<feature type="domain" description="Prepilin type IV endopeptidase peptidase" evidence="8">
    <location>
        <begin position="104"/>
        <end position="208"/>
    </location>
</feature>
<sequence>MEIYYSIFFFLFGAAFGSFYNVVGMRWPAGKSIVQPGSHCDACQKPLMALDLIPVLSYVLLRGKCRQCGEKFGAFHALIELFTGLLFILAYVHFGFTAELIVALLFISLFAIITVSDICYMIIQDKVLLIFGSLIVIGRIISPLTPWWDTVAGAVFGFGLLLLVSMFSKNGMGGGDIKLYFVIGLVLGVKLTFISIFLSSVIGLIVAVFLKRGFGKTIPFGPSIAVGSLIAYFYGSELFDWYTSLFF</sequence>
<evidence type="ECO:0000256" key="5">
    <source>
        <dbReference type="ARBA" id="ARBA00022989"/>
    </source>
</evidence>
<evidence type="ECO:0000256" key="4">
    <source>
        <dbReference type="ARBA" id="ARBA00022692"/>
    </source>
</evidence>
<dbReference type="PANTHER" id="PTHR30487">
    <property type="entry name" value="TYPE 4 PREPILIN-LIKE PROTEINS LEADER PEPTIDE-PROCESSING ENZYME"/>
    <property type="match status" value="1"/>
</dbReference>
<evidence type="ECO:0000313" key="10">
    <source>
        <dbReference type="EMBL" id="STX10138.1"/>
    </source>
</evidence>
<feature type="transmembrane region" description="Helical" evidence="7">
    <location>
        <begin position="216"/>
        <end position="235"/>
    </location>
</feature>
<organism evidence="10 12">
    <name type="scientific">Kurthia zopfii</name>
    <dbReference type="NCBI Taxonomy" id="1650"/>
    <lineage>
        <taxon>Bacteria</taxon>
        <taxon>Bacillati</taxon>
        <taxon>Bacillota</taxon>
        <taxon>Bacilli</taxon>
        <taxon>Bacillales</taxon>
        <taxon>Caryophanaceae</taxon>
        <taxon>Kurthia</taxon>
    </lineage>
</organism>
<gene>
    <name evidence="10" type="primary">pppA</name>
    <name evidence="11" type="ORF">DFR61_10193</name>
    <name evidence="10" type="ORF">NCTC10597_01851</name>
</gene>
<feature type="transmembrane region" description="Helical" evidence="7">
    <location>
        <begin position="179"/>
        <end position="210"/>
    </location>
</feature>
<evidence type="ECO:0000256" key="7">
    <source>
        <dbReference type="SAM" id="Phobius"/>
    </source>
</evidence>
<evidence type="ECO:0000256" key="2">
    <source>
        <dbReference type="ARBA" id="ARBA00005801"/>
    </source>
</evidence>
<name>A0A8B4QBW7_9BACL</name>
<reference evidence="10 12" key="1">
    <citation type="submission" date="2018-06" db="EMBL/GenBank/DDBJ databases">
        <authorList>
            <consortium name="Pathogen Informatics"/>
            <person name="Doyle S."/>
        </authorList>
    </citation>
    <scope>NUCLEOTIDE SEQUENCE [LARGE SCALE GENOMIC DNA]</scope>
    <source>
        <strain evidence="10 12">NCTC10597</strain>
    </source>
</reference>
<dbReference type="GO" id="GO:0005886">
    <property type="term" value="C:plasma membrane"/>
    <property type="evidence" value="ECO:0007669"/>
    <property type="project" value="UniProtKB-SubCell"/>
</dbReference>
<feature type="transmembrane region" description="Helical" evidence="7">
    <location>
        <begin position="72"/>
        <end position="94"/>
    </location>
</feature>
<evidence type="ECO:0000256" key="3">
    <source>
        <dbReference type="ARBA" id="ARBA00022475"/>
    </source>
</evidence>
<reference evidence="11 13" key="2">
    <citation type="submission" date="2019-03" db="EMBL/GenBank/DDBJ databases">
        <title>Genomic Encyclopedia of Type Strains, Phase IV (KMG-IV): sequencing the most valuable type-strain genomes for metagenomic binning, comparative biology and taxonomic classification.</title>
        <authorList>
            <person name="Goeker M."/>
        </authorList>
    </citation>
    <scope>NUCLEOTIDE SEQUENCE [LARGE SCALE GENOMIC DNA]</scope>
    <source>
        <strain evidence="11 13">DSM 20580</strain>
    </source>
</reference>
<feature type="transmembrane region" description="Helical" evidence="7">
    <location>
        <begin position="100"/>
        <end position="120"/>
    </location>
</feature>
<keyword evidence="13" id="KW-1185">Reference proteome</keyword>
<accession>A0A8B4QBW7</accession>
<evidence type="ECO:0000313" key="13">
    <source>
        <dbReference type="Proteomes" id="UP000294641"/>
    </source>
</evidence>
<feature type="transmembrane region" description="Helical" evidence="7">
    <location>
        <begin position="150"/>
        <end position="167"/>
    </location>
</feature>
<keyword evidence="4 7" id="KW-0812">Transmembrane</keyword>
<keyword evidence="5 7" id="KW-1133">Transmembrane helix</keyword>
<dbReference type="Pfam" id="PF06750">
    <property type="entry name" value="A24_N_bact"/>
    <property type="match status" value="1"/>
</dbReference>
<evidence type="ECO:0000313" key="12">
    <source>
        <dbReference type="Proteomes" id="UP000254330"/>
    </source>
</evidence>
<comment type="similarity">
    <text evidence="2">Belongs to the peptidase A24 family.</text>
</comment>
<evidence type="ECO:0000259" key="9">
    <source>
        <dbReference type="Pfam" id="PF06750"/>
    </source>
</evidence>
<dbReference type="EMBL" id="SNZG01000001">
    <property type="protein sequence ID" value="TDR44256.1"/>
    <property type="molecule type" value="Genomic_DNA"/>
</dbReference>
<evidence type="ECO:0000259" key="8">
    <source>
        <dbReference type="Pfam" id="PF01478"/>
    </source>
</evidence>
<dbReference type="OrthoDB" id="9789291at2"/>
<dbReference type="GO" id="GO:0004190">
    <property type="term" value="F:aspartic-type endopeptidase activity"/>
    <property type="evidence" value="ECO:0007669"/>
    <property type="project" value="InterPro"/>
</dbReference>
<dbReference type="Gene3D" id="1.20.120.1220">
    <property type="match status" value="1"/>
</dbReference>
<dbReference type="InterPro" id="IPR010627">
    <property type="entry name" value="Prepilin_pept_A24_N"/>
</dbReference>
<feature type="transmembrane region" description="Helical" evidence="7">
    <location>
        <begin position="6"/>
        <end position="23"/>
    </location>
</feature>
<keyword evidence="3" id="KW-1003">Cell membrane</keyword>
<dbReference type="EMBL" id="UGNP01000001">
    <property type="protein sequence ID" value="STX10138.1"/>
    <property type="molecule type" value="Genomic_DNA"/>
</dbReference>
<keyword evidence="6 7" id="KW-0472">Membrane</keyword>
<dbReference type="Pfam" id="PF01478">
    <property type="entry name" value="Peptidase_A24"/>
    <property type="match status" value="1"/>
</dbReference>
<dbReference type="AlphaFoldDB" id="A0A8B4QBW7"/>
<dbReference type="PANTHER" id="PTHR30487:SF0">
    <property type="entry name" value="PREPILIN LEADER PEPTIDASE_N-METHYLTRANSFERASE-RELATED"/>
    <property type="match status" value="1"/>
</dbReference>
<proteinExistence type="inferred from homology"/>